<comment type="cofactor">
    <cofactor evidence="1">
        <name>Zn(2+)</name>
        <dbReference type="ChEBI" id="CHEBI:29105"/>
    </cofactor>
</comment>
<keyword evidence="3" id="KW-0479">Metal-binding</keyword>
<evidence type="ECO:0000256" key="3">
    <source>
        <dbReference type="ARBA" id="ARBA00022723"/>
    </source>
</evidence>
<evidence type="ECO:0000313" key="9">
    <source>
        <dbReference type="EMBL" id="GAA3951188.1"/>
    </source>
</evidence>
<comment type="caution">
    <text evidence="9">The sequence shown here is derived from an EMBL/GenBank/DDBJ whole genome shotgun (WGS) entry which is preliminary data.</text>
</comment>
<protein>
    <submittedName>
        <fullName evidence="9">M48 family metalloprotease</fullName>
    </submittedName>
</protein>
<keyword evidence="6 9" id="KW-0482">Metalloprotease</keyword>
<feature type="coiled-coil region" evidence="7">
    <location>
        <begin position="434"/>
        <end position="461"/>
    </location>
</feature>
<accession>A0ABP7NP48</accession>
<reference evidence="10" key="1">
    <citation type="journal article" date="2019" name="Int. J. Syst. Evol. Microbiol.">
        <title>The Global Catalogue of Microorganisms (GCM) 10K type strain sequencing project: providing services to taxonomists for standard genome sequencing and annotation.</title>
        <authorList>
            <consortium name="The Broad Institute Genomics Platform"/>
            <consortium name="The Broad Institute Genome Sequencing Center for Infectious Disease"/>
            <person name="Wu L."/>
            <person name="Ma J."/>
        </authorList>
    </citation>
    <scope>NUCLEOTIDE SEQUENCE [LARGE SCALE GENOMIC DNA]</scope>
    <source>
        <strain evidence="10">JCM 17555</strain>
    </source>
</reference>
<dbReference type="SUPFAM" id="SSF48452">
    <property type="entry name" value="TPR-like"/>
    <property type="match status" value="1"/>
</dbReference>
<dbReference type="InterPro" id="IPR001915">
    <property type="entry name" value="Peptidase_M48"/>
</dbReference>
<evidence type="ECO:0000256" key="1">
    <source>
        <dbReference type="ARBA" id="ARBA00001947"/>
    </source>
</evidence>
<proteinExistence type="predicted"/>
<gene>
    <name evidence="9" type="ORF">GCM10022278_07970</name>
</gene>
<dbReference type="Gene3D" id="1.25.40.10">
    <property type="entry name" value="Tetratricopeptide repeat domain"/>
    <property type="match status" value="1"/>
</dbReference>
<keyword evidence="4" id="KW-0378">Hydrolase</keyword>
<keyword evidence="10" id="KW-1185">Reference proteome</keyword>
<dbReference type="Gene3D" id="3.30.2010.10">
    <property type="entry name" value="Metalloproteases ('zincins'), catalytic domain"/>
    <property type="match status" value="1"/>
</dbReference>
<evidence type="ECO:0000256" key="6">
    <source>
        <dbReference type="ARBA" id="ARBA00023049"/>
    </source>
</evidence>
<dbReference type="GO" id="GO:0008237">
    <property type="term" value="F:metallopeptidase activity"/>
    <property type="evidence" value="ECO:0007669"/>
    <property type="project" value="UniProtKB-KW"/>
</dbReference>
<dbReference type="InterPro" id="IPR051156">
    <property type="entry name" value="Mito/Outer_Membr_Metalloprot"/>
</dbReference>
<evidence type="ECO:0000256" key="7">
    <source>
        <dbReference type="SAM" id="Coils"/>
    </source>
</evidence>
<dbReference type="EMBL" id="BAABBO010000001">
    <property type="protein sequence ID" value="GAA3951188.1"/>
    <property type="molecule type" value="Genomic_DNA"/>
</dbReference>
<organism evidence="9 10">
    <name type="scientific">Allohahella marinimesophila</name>
    <dbReference type="NCBI Taxonomy" id="1054972"/>
    <lineage>
        <taxon>Bacteria</taxon>
        <taxon>Pseudomonadati</taxon>
        <taxon>Pseudomonadota</taxon>
        <taxon>Gammaproteobacteria</taxon>
        <taxon>Oceanospirillales</taxon>
        <taxon>Hahellaceae</taxon>
        <taxon>Allohahella</taxon>
    </lineage>
</organism>
<feature type="domain" description="Peptidase M48" evidence="8">
    <location>
        <begin position="85"/>
        <end position="251"/>
    </location>
</feature>
<keyword evidence="7" id="KW-0175">Coiled coil</keyword>
<evidence type="ECO:0000256" key="5">
    <source>
        <dbReference type="ARBA" id="ARBA00022833"/>
    </source>
</evidence>
<name>A0ABP7NP48_9GAMM</name>
<keyword evidence="2" id="KW-0645">Protease</keyword>
<dbReference type="Proteomes" id="UP001501337">
    <property type="component" value="Unassembled WGS sequence"/>
</dbReference>
<evidence type="ECO:0000259" key="8">
    <source>
        <dbReference type="Pfam" id="PF01435"/>
    </source>
</evidence>
<dbReference type="PANTHER" id="PTHR22726:SF1">
    <property type="entry name" value="METALLOENDOPEPTIDASE OMA1, MITOCHONDRIAL"/>
    <property type="match status" value="1"/>
</dbReference>
<dbReference type="Pfam" id="PF01435">
    <property type="entry name" value="Peptidase_M48"/>
    <property type="match status" value="1"/>
</dbReference>
<dbReference type="InterPro" id="IPR011990">
    <property type="entry name" value="TPR-like_helical_dom_sf"/>
</dbReference>
<keyword evidence="5" id="KW-0862">Zinc</keyword>
<evidence type="ECO:0000313" key="10">
    <source>
        <dbReference type="Proteomes" id="UP001501337"/>
    </source>
</evidence>
<dbReference type="PANTHER" id="PTHR22726">
    <property type="entry name" value="METALLOENDOPEPTIDASE OMA1"/>
    <property type="match status" value="1"/>
</dbReference>
<evidence type="ECO:0000256" key="2">
    <source>
        <dbReference type="ARBA" id="ARBA00022670"/>
    </source>
</evidence>
<evidence type="ECO:0000256" key="4">
    <source>
        <dbReference type="ARBA" id="ARBA00022801"/>
    </source>
</evidence>
<sequence length="494" mass="54645">MFFNNQPRADELPNLGDGSSAISLSEERQLGEIWLQKLRGGMPQVQDWYVQQYVRDLAFVLLPNSGLSYNSNVAGGFTEGRLNATDIKVIVVDSAALNAFAVPGGIVGVNAGLFLYAQSEEEFASVLAHELSHLSQRHFARRQENSRANAALSIASLVASIIVAATAGGQAGMAALAGSQAYSMNRVLAYSRDAEREADRFGLQTMIASGMDAHSMVYMFKRMSEASRFSNQVPEYLRTHPLTENRLSDMAAYAANAPRGVYKEQADYYFAQARARTVLANDYRAAFKLFEQNLKGSDGLQAEGYRYGTVFAAIKTSDSALIKAQAPALEQLKKRYGFSVAVALLEAEMYAALDDKDKAVDILTSKISLAPGNYPLLRTLSDIEYERRNYKAALEPLEQLSTRYPDEPSIWYDLAELYGLVGNIQSVHMARAEYFMLNGRLRNAESQLQRALEKSSEYREKSVIQNKINEVEAMARLHSKILGRPADLAGRDES</sequence>